<feature type="coiled-coil region" evidence="1">
    <location>
        <begin position="298"/>
        <end position="332"/>
    </location>
</feature>
<evidence type="ECO:0000256" key="2">
    <source>
        <dbReference type="SAM" id="MobiDB-lite"/>
    </source>
</evidence>
<feature type="coiled-coil region" evidence="1">
    <location>
        <begin position="242"/>
        <end position="272"/>
    </location>
</feature>
<feature type="compositionally biased region" description="Basic and acidic residues" evidence="2">
    <location>
        <begin position="197"/>
        <end position="216"/>
    </location>
</feature>
<protein>
    <submittedName>
        <fullName evidence="3">Uncharacterized protein</fullName>
    </submittedName>
</protein>
<dbReference type="RefSeq" id="XP_062782643.1">
    <property type="nucleotide sequence ID" value="XM_062926592.1"/>
</dbReference>
<feature type="compositionally biased region" description="Polar residues" evidence="2">
    <location>
        <begin position="9"/>
        <end position="43"/>
    </location>
</feature>
<dbReference type="GeneID" id="87946936"/>
<proteinExistence type="predicted"/>
<feature type="compositionally biased region" description="Polar residues" evidence="2">
    <location>
        <begin position="88"/>
        <end position="98"/>
    </location>
</feature>
<evidence type="ECO:0000256" key="1">
    <source>
        <dbReference type="SAM" id="Coils"/>
    </source>
</evidence>
<dbReference type="KEGG" id="cdet:87946936"/>
<dbReference type="AlphaFoldDB" id="A0AAX4IPH5"/>
<evidence type="ECO:0000313" key="3">
    <source>
        <dbReference type="EMBL" id="WQF85420.1"/>
    </source>
</evidence>
<sequence length="597" mass="67114">MDTHELRTVHSNQRYPPQSNGVRQSHINARPSSSHEYSEGSHQNRSRNHSPRVRSRSRPGRDDNTMLATLRAEEGKNTKPPMWMRFLSSKNQSKQQPPTDRVGKGQGIPRSPVSLASKAVVRHTGTHGRKPAAGHFSPSVSTVQQSTVTISQTTVSGSGTHAAECEPLHGEQQKPVQSTQSTVIQMRETTVYTPEASPKDAHKELPPNPPPEDRRFSQPQPVSLQDAAAERSNYEMVLEDRMSFIEEQARTIEENRNTIEEHEKAIERQDSVIKERDKVIEDMNKIISDMADDRSALLQRIADEKNRHADEVQELNQTLAVFRNKIINAADKSANIPAQAPLSRPESELLKDWGELAYDIRNLVANHYGGGLWENKIVSWAKINTEWLHEVTPNPLAAAADRKSGPALVEAAVWKALVRFVFGDTGGVAPMCWAGRYKGRLHRLTSSLQRNLEESGQHGALYQQWKALTVSIVSIIQPPHDRDEEVHSILDDLEEFFEPCRSRIKNSGAYRRELQAVVAKAIELDRKFSGQQACYAVSWPLQGGSRVAFDQKVMKAATGSPQSRNVEFMIQPCLWRSGELGDFENFIIIDQCTVWLY</sequence>
<keyword evidence="4" id="KW-1185">Reference proteome</keyword>
<gene>
    <name evidence="3" type="ORF">CDEST_10434</name>
</gene>
<accession>A0AAX4IPH5</accession>
<feature type="compositionally biased region" description="Basic and acidic residues" evidence="2">
    <location>
        <begin position="163"/>
        <end position="172"/>
    </location>
</feature>
<dbReference type="Proteomes" id="UP001322277">
    <property type="component" value="Chromosome 6"/>
</dbReference>
<reference evidence="4" key="1">
    <citation type="journal article" date="2023" name="bioRxiv">
        <title>Complete genome of the Medicago anthracnose fungus, Colletotrichum destructivum, reveals a mini-chromosome-like region within a core chromosome.</title>
        <authorList>
            <person name="Lapalu N."/>
            <person name="Simon A."/>
            <person name="Lu A."/>
            <person name="Plaumann P.-L."/>
            <person name="Amselem J."/>
            <person name="Pigne S."/>
            <person name="Auger A."/>
            <person name="Koch C."/>
            <person name="Dallery J.-F."/>
            <person name="O'Connell R.J."/>
        </authorList>
    </citation>
    <scope>NUCLEOTIDE SEQUENCE [LARGE SCALE GENOMIC DNA]</scope>
    <source>
        <strain evidence="4">CBS 520.97</strain>
    </source>
</reference>
<keyword evidence="1" id="KW-0175">Coiled coil</keyword>
<name>A0AAX4IPH5_9PEZI</name>
<feature type="compositionally biased region" description="Basic residues" evidence="2">
    <location>
        <begin position="44"/>
        <end position="58"/>
    </location>
</feature>
<evidence type="ECO:0000313" key="4">
    <source>
        <dbReference type="Proteomes" id="UP001322277"/>
    </source>
</evidence>
<dbReference type="EMBL" id="CP137310">
    <property type="protein sequence ID" value="WQF85420.1"/>
    <property type="molecule type" value="Genomic_DNA"/>
</dbReference>
<feature type="region of interest" description="Disordered" evidence="2">
    <location>
        <begin position="1"/>
        <end position="113"/>
    </location>
</feature>
<feature type="region of interest" description="Disordered" evidence="2">
    <location>
        <begin position="157"/>
        <end position="230"/>
    </location>
</feature>
<organism evidence="3 4">
    <name type="scientific">Colletotrichum destructivum</name>
    <dbReference type="NCBI Taxonomy" id="34406"/>
    <lineage>
        <taxon>Eukaryota</taxon>
        <taxon>Fungi</taxon>
        <taxon>Dikarya</taxon>
        <taxon>Ascomycota</taxon>
        <taxon>Pezizomycotina</taxon>
        <taxon>Sordariomycetes</taxon>
        <taxon>Hypocreomycetidae</taxon>
        <taxon>Glomerellales</taxon>
        <taxon>Glomerellaceae</taxon>
        <taxon>Colletotrichum</taxon>
        <taxon>Colletotrichum destructivum species complex</taxon>
    </lineage>
</organism>
<feature type="compositionally biased region" description="Polar residues" evidence="2">
    <location>
        <begin position="174"/>
        <end position="192"/>
    </location>
</feature>